<dbReference type="PANTHER" id="PTHR15137:SF9">
    <property type="entry name" value="TRANSCRIPTION INITIATION FACTOR TFIID SUBUNIT 2"/>
    <property type="match status" value="1"/>
</dbReference>
<feature type="compositionally biased region" description="Polar residues" evidence="7">
    <location>
        <begin position="179"/>
        <end position="188"/>
    </location>
</feature>
<dbReference type="Proteomes" id="UP000026960">
    <property type="component" value="Chromosome 9"/>
</dbReference>
<feature type="domain" description="Transcription initiation factor TFIID subunit 2 TPR repeats" evidence="9">
    <location>
        <begin position="865"/>
        <end position="1130"/>
    </location>
</feature>
<dbReference type="EnsemblPlants" id="OBART09G10020.1">
    <property type="protein sequence ID" value="OBART09G10020.1"/>
    <property type="gene ID" value="OBART09G10020"/>
</dbReference>
<evidence type="ECO:0000259" key="8">
    <source>
        <dbReference type="Pfam" id="PF25316"/>
    </source>
</evidence>
<feature type="region of interest" description="Disordered" evidence="7">
    <location>
        <begin position="1406"/>
        <end position="1532"/>
    </location>
</feature>
<dbReference type="FunFam" id="2.60.40.1730:FF:000015">
    <property type="entry name" value="Transcription initiation factor TFIID subunit 2"/>
    <property type="match status" value="1"/>
</dbReference>
<comment type="subcellular location">
    <subcellularLocation>
        <location evidence="1">Nucleus</location>
    </subcellularLocation>
</comment>
<dbReference type="InterPro" id="IPR027268">
    <property type="entry name" value="Peptidase_M4/M1_CTD_sf"/>
</dbReference>
<evidence type="ECO:0000256" key="1">
    <source>
        <dbReference type="ARBA" id="ARBA00004123"/>
    </source>
</evidence>
<dbReference type="InterPro" id="IPR042097">
    <property type="entry name" value="Aminopeptidase_N-like_N_sf"/>
</dbReference>
<dbReference type="GO" id="GO:0006367">
    <property type="term" value="P:transcription initiation at RNA polymerase II promoter"/>
    <property type="evidence" value="ECO:0007669"/>
    <property type="project" value="TreeGrafter"/>
</dbReference>
<feature type="compositionally biased region" description="Basic and acidic residues" evidence="7">
    <location>
        <begin position="1285"/>
        <end position="1301"/>
    </location>
</feature>
<dbReference type="Gene3D" id="1.10.390.10">
    <property type="entry name" value="Neutral Protease Domain 2"/>
    <property type="match status" value="1"/>
</dbReference>
<dbReference type="Pfam" id="PF25577">
    <property type="entry name" value="TPR_TAF2_C"/>
    <property type="match status" value="1"/>
</dbReference>
<reference evidence="10" key="2">
    <citation type="submission" date="2015-03" db="UniProtKB">
        <authorList>
            <consortium name="EnsemblPlants"/>
        </authorList>
    </citation>
    <scope>IDENTIFICATION</scope>
</reference>
<dbReference type="InterPro" id="IPR057345">
    <property type="entry name" value="Ig-like_TAF2"/>
</dbReference>
<dbReference type="Gramene" id="OBART09G10020.1">
    <property type="protein sequence ID" value="OBART09G10020.1"/>
    <property type="gene ID" value="OBART09G10020"/>
</dbReference>
<feature type="compositionally biased region" description="Basic residues" evidence="7">
    <location>
        <begin position="1523"/>
        <end position="1532"/>
    </location>
</feature>
<comment type="similarity">
    <text evidence="2">Belongs to the TAF2 family.</text>
</comment>
<feature type="compositionally biased region" description="Basic and acidic residues" evidence="7">
    <location>
        <begin position="264"/>
        <end position="296"/>
    </location>
</feature>
<dbReference type="InterPro" id="IPR037813">
    <property type="entry name" value="TAF2"/>
</dbReference>
<evidence type="ECO:0000256" key="2">
    <source>
        <dbReference type="ARBA" id="ARBA00010937"/>
    </source>
</evidence>
<dbReference type="PaxDb" id="65489-OBART09G10020.1"/>
<dbReference type="PANTHER" id="PTHR15137">
    <property type="entry name" value="TRANSCRIPTION INITIATION FACTOR TFIID"/>
    <property type="match status" value="1"/>
</dbReference>
<accession>A0A0D3H6S3</accession>
<keyword evidence="6" id="KW-0539">Nucleus</keyword>
<dbReference type="SUPFAM" id="SSF63737">
    <property type="entry name" value="Leukotriene A4 hydrolase N-terminal domain"/>
    <property type="match status" value="2"/>
</dbReference>
<dbReference type="SUPFAM" id="SSF55486">
    <property type="entry name" value="Metalloproteases ('zincins'), catalytic domain"/>
    <property type="match status" value="2"/>
</dbReference>
<dbReference type="Gene3D" id="2.60.40.1730">
    <property type="entry name" value="tricorn interacting facor f3 domain"/>
    <property type="match status" value="2"/>
</dbReference>
<feature type="region of interest" description="Disordered" evidence="7">
    <location>
        <begin position="810"/>
        <end position="833"/>
    </location>
</feature>
<keyword evidence="11" id="KW-1185">Reference proteome</keyword>
<feature type="region of interest" description="Disordered" evidence="7">
    <location>
        <begin position="750"/>
        <end position="769"/>
    </location>
</feature>
<name>A0A0D3H6S3_9ORYZ</name>
<evidence type="ECO:0000256" key="6">
    <source>
        <dbReference type="ARBA" id="ARBA00023242"/>
    </source>
</evidence>
<reference evidence="10" key="1">
    <citation type="journal article" date="2009" name="Rice">
        <title>De Novo Next Generation Sequencing of Plant Genomes.</title>
        <authorList>
            <person name="Rounsley S."/>
            <person name="Marri P.R."/>
            <person name="Yu Y."/>
            <person name="He R."/>
            <person name="Sisneros N."/>
            <person name="Goicoechea J.L."/>
            <person name="Lee S.J."/>
            <person name="Angelova A."/>
            <person name="Kudrna D."/>
            <person name="Luo M."/>
            <person name="Affourtit J."/>
            <person name="Desany B."/>
            <person name="Knight J."/>
            <person name="Niazi F."/>
            <person name="Egholm M."/>
            <person name="Wing R.A."/>
        </authorList>
    </citation>
    <scope>NUCLEOTIDE SEQUENCE [LARGE SCALE GENOMIC DNA]</scope>
    <source>
        <strain evidence="10">cv. IRGC 105608</strain>
    </source>
</reference>
<sequence>MAKARKQKGEEQKPDGGGAGGGGGGATVLHQKLCLSIDMENRLIYGYTEIKVQSENDTFALHADNMTIRNILVDGQAAEFEYSPQWKNAGDQQSWSSVSCSKTAADAACSVYISSLNSEAAPNLIISSERSSKAITEPQYEENGENHEENGEKHEENGEKQNENGEKCEENGGKPAQISDDQAVNGCNGSADKKDKEEETEKDNEKEKEDKEEETEKDNEKEKEDKEEETEKDNEKEKEQLMGTDEKEKEKEKEDENEEEKLEEEEKKDKEEKLEEKEKENEEENGNEKDKENDNEIEKVKNTKLVHIDYILEKAETGLYFTGNILHSNNQIRRAHCWFPCIDSATQRCPFDLEFTVSTNLVAVSNGDLLYQVLSKEDPPRKTYVYKLSTPVSAQWISLVVGPFEVLPDRNDISVSHMCLSQSLSKLENTISFFHSVYSCYEDYLAASFPFGLYKQVFLPPEMIVSPTSLGASTCIFNSDILHDEKVIDQIIDTRIKVAYALARQWFGIYTSAEEATDEWLLDGLAGFLTEHFVKRYLGNNEARYRRFKDVAADLTIFTLLLKPVHESYVAHSFGVDSHINFSFTFQPNSLANYVFASCLAFIHLNLNGWCRAANCIVCEFDVSGATALSSPSASSDLFGTQTIGSYGKIRSLKAVSVLQMLEKQMGPDSFRKILQMIVAPTRASRTLSTKEFRHLANKVGNLERPFLKEFFPRWVESSGCPVMRLGISYSKRRNLVELAVSRGCTTKVDPGPDIRTNGDSREGDTGWPGMMSVRVHETDGVYDHPIVPMAGEALQVVEIQCHSKVAAKRFQKTKKGSKPDGSDENIDASNQDNRASMDAPLLWIRVDPEMEYLAEIHFHQPVQMWINQLEKDKDVISQSQAISVLEKSPQLTFAVTNALNNFLNDTKAFWRVRVEAAYALAVTASESTELTGLLHLVKFYKSRRFDADIGLPRPNDFHDIPEYFVLEAIPHAVALVRSADKSSPKEAIEFILQLLKYNDNNGNVYSDVYWLSAMVQAIGELEFGQQGVGLLSSLLKRIDRLLQFDNFMPGYNGVLTVSCIRTLARIAQRVSSSICLDRVCELIVPYRNMDKPWKVRMEAGRVLIDLEFHHKGLDAALLLFLKYANEERSLRVGLLCLLAGKKAYNNVYLRHNVFCILQIAAGRSPTLHGVPKVVTPPQVVLEISSDQHTKADSSVPQQSRPQEPSTSTPSVREVLPTSGPLKDADSERRNVIFIPTKDADNISNCSERRNVISIPTKDADNISNCSERRNVVKIRVKRASSSSKADDADHRDHSHGRNENEAGPCSSMSVDAPMTEAPEPVNVSNHNIEEQNSCHDREQNSCHDRESRMSASIGNVKLMDKHEVSKELQCTADSRLDALPKDHFSPVVNGQEVLDRPRSQLEVVSTSYDGNQAPDSMNGLETKEKKKDKKDKKRHRDKKDDPEYLEKKRLKKEKKRMEKEKGKKQKEGEGVSSSEQKNTAKPSDSQGTSSARPPAPMRTPEPKISNVGTPVDTTRTLTTTKIRIKVKPLQR</sequence>
<organism evidence="10">
    <name type="scientific">Oryza barthii</name>
    <dbReference type="NCBI Taxonomy" id="65489"/>
    <lineage>
        <taxon>Eukaryota</taxon>
        <taxon>Viridiplantae</taxon>
        <taxon>Streptophyta</taxon>
        <taxon>Embryophyta</taxon>
        <taxon>Tracheophyta</taxon>
        <taxon>Spermatophyta</taxon>
        <taxon>Magnoliopsida</taxon>
        <taxon>Liliopsida</taxon>
        <taxon>Poales</taxon>
        <taxon>Poaceae</taxon>
        <taxon>BOP clade</taxon>
        <taxon>Oryzoideae</taxon>
        <taxon>Oryzeae</taxon>
        <taxon>Oryzinae</taxon>
        <taxon>Oryza</taxon>
    </lineage>
</organism>
<evidence type="ECO:0000256" key="3">
    <source>
        <dbReference type="ARBA" id="ARBA00017363"/>
    </source>
</evidence>
<feature type="compositionally biased region" description="Basic and acidic residues" evidence="7">
    <location>
        <begin position="1456"/>
        <end position="1470"/>
    </location>
</feature>
<dbReference type="STRING" id="65489.A0A0D3H6S3"/>
<evidence type="ECO:0000256" key="7">
    <source>
        <dbReference type="SAM" id="MobiDB-lite"/>
    </source>
</evidence>
<feature type="compositionally biased region" description="Basic residues" evidence="7">
    <location>
        <begin position="1427"/>
        <end position="1438"/>
    </location>
</feature>
<feature type="region of interest" description="Disordered" evidence="7">
    <location>
        <begin position="1187"/>
        <end position="1230"/>
    </location>
</feature>
<evidence type="ECO:0000259" key="9">
    <source>
        <dbReference type="Pfam" id="PF25577"/>
    </source>
</evidence>
<proteinExistence type="inferred from homology"/>
<dbReference type="GO" id="GO:0005669">
    <property type="term" value="C:transcription factor TFIID complex"/>
    <property type="evidence" value="ECO:0007669"/>
    <property type="project" value="InterPro"/>
</dbReference>
<feature type="compositionally biased region" description="Basic and acidic residues" evidence="7">
    <location>
        <begin position="233"/>
        <end position="254"/>
    </location>
</feature>
<dbReference type="GO" id="GO:0016251">
    <property type="term" value="F:RNA polymerase II general transcription initiation factor activity"/>
    <property type="evidence" value="ECO:0007669"/>
    <property type="project" value="TreeGrafter"/>
</dbReference>
<dbReference type="eggNOG" id="KOG1932">
    <property type="taxonomic scope" value="Eukaryota"/>
</dbReference>
<dbReference type="HOGENOM" id="CLU_005057_0_0_1"/>
<evidence type="ECO:0000256" key="5">
    <source>
        <dbReference type="ARBA" id="ARBA00023163"/>
    </source>
</evidence>
<feature type="domain" description="Transcription initiation factor TFIID subunit 2 Ig-like" evidence="8">
    <location>
        <begin position="719"/>
        <end position="862"/>
    </location>
</feature>
<protein>
    <recommendedName>
        <fullName evidence="3">Transcription initiation factor TFIID subunit 2</fullName>
    </recommendedName>
</protein>
<feature type="compositionally biased region" description="Basic and acidic residues" evidence="7">
    <location>
        <begin position="1439"/>
        <end position="1448"/>
    </location>
</feature>
<feature type="compositionally biased region" description="Basic and acidic residues" evidence="7">
    <location>
        <begin position="751"/>
        <end position="765"/>
    </location>
</feature>
<evidence type="ECO:0000313" key="11">
    <source>
        <dbReference type="Proteomes" id="UP000026960"/>
    </source>
</evidence>
<feature type="region of interest" description="Disordered" evidence="7">
    <location>
        <begin position="129"/>
        <end position="296"/>
    </location>
</feature>
<feature type="compositionally biased region" description="Polar residues" evidence="7">
    <location>
        <begin position="1406"/>
        <end position="1416"/>
    </location>
</feature>
<feature type="compositionally biased region" description="Basic and acidic residues" evidence="7">
    <location>
        <begin position="144"/>
        <end position="172"/>
    </location>
</feature>
<feature type="region of interest" description="Disordered" evidence="7">
    <location>
        <begin position="1"/>
        <end position="23"/>
    </location>
</feature>
<evidence type="ECO:0000256" key="4">
    <source>
        <dbReference type="ARBA" id="ARBA00023015"/>
    </source>
</evidence>
<evidence type="ECO:0000313" key="10">
    <source>
        <dbReference type="EnsemblPlants" id="OBART09G10020.1"/>
    </source>
</evidence>
<dbReference type="GO" id="GO:0003682">
    <property type="term" value="F:chromatin binding"/>
    <property type="evidence" value="ECO:0007669"/>
    <property type="project" value="TreeGrafter"/>
</dbReference>
<feature type="compositionally biased region" description="Polar residues" evidence="7">
    <location>
        <begin position="1193"/>
        <end position="1211"/>
    </location>
</feature>
<dbReference type="Pfam" id="PF25316">
    <property type="entry name" value="TAF2_3rd"/>
    <property type="match status" value="1"/>
</dbReference>
<dbReference type="InterPro" id="IPR057991">
    <property type="entry name" value="TPR_TAF2_C"/>
</dbReference>
<dbReference type="SUPFAM" id="SSF48371">
    <property type="entry name" value="ARM repeat"/>
    <property type="match status" value="1"/>
</dbReference>
<dbReference type="GO" id="GO:0000976">
    <property type="term" value="F:transcription cis-regulatory region binding"/>
    <property type="evidence" value="ECO:0007669"/>
    <property type="project" value="TreeGrafter"/>
</dbReference>
<feature type="region of interest" description="Disordered" evidence="7">
    <location>
        <begin position="1277"/>
        <end position="1311"/>
    </location>
</feature>
<keyword evidence="5" id="KW-0804">Transcription</keyword>
<feature type="compositionally biased region" description="Basic and acidic residues" evidence="7">
    <location>
        <begin position="191"/>
        <end position="209"/>
    </location>
</feature>
<keyword evidence="4" id="KW-0805">Transcription regulation</keyword>
<feature type="compositionally biased region" description="Polar residues" evidence="7">
    <location>
        <begin position="1480"/>
        <end position="1492"/>
    </location>
</feature>
<dbReference type="InterPro" id="IPR016024">
    <property type="entry name" value="ARM-type_fold"/>
</dbReference>